<dbReference type="GO" id="GO:0005634">
    <property type="term" value="C:nucleus"/>
    <property type="evidence" value="ECO:0007669"/>
    <property type="project" value="UniProtKB-SubCell"/>
</dbReference>
<dbReference type="InterPro" id="IPR006703">
    <property type="entry name" value="G_AIG1"/>
</dbReference>
<dbReference type="PANTHER" id="PTHR22796">
    <property type="entry name" value="URG4-RELATED"/>
    <property type="match status" value="1"/>
</dbReference>
<keyword evidence="13" id="KW-1185">Reference proteome</keyword>
<comment type="similarity">
    <text evidence="4">Belongs to the TRAFAC class TrmE-Era-EngA-EngB-Septin-like GTPase superfamily. AIG1/Toc34/Toc159-like paraseptin GTPase family. IAN subfamily.</text>
</comment>
<comment type="similarity">
    <text evidence="3">Belongs to the TRAFAC class dynamin-like GTPase superfamily. Very large inducible GTPase (VLIG) family.</text>
</comment>
<dbReference type="GO" id="GO:0005737">
    <property type="term" value="C:cytoplasm"/>
    <property type="evidence" value="ECO:0007669"/>
    <property type="project" value="UniProtKB-SubCell"/>
</dbReference>
<dbReference type="InterPro" id="IPR027417">
    <property type="entry name" value="P-loop_NTPase"/>
</dbReference>
<dbReference type="InterPro" id="IPR058641">
    <property type="entry name" value="GVIN1_dom"/>
</dbReference>
<organism evidence="12 13">
    <name type="scientific">Oncorhynchus kisutch</name>
    <name type="common">Coho salmon</name>
    <name type="synonym">Salmo kisutch</name>
    <dbReference type="NCBI Taxonomy" id="8019"/>
    <lineage>
        <taxon>Eukaryota</taxon>
        <taxon>Metazoa</taxon>
        <taxon>Chordata</taxon>
        <taxon>Craniata</taxon>
        <taxon>Vertebrata</taxon>
        <taxon>Euteleostomi</taxon>
        <taxon>Actinopterygii</taxon>
        <taxon>Neopterygii</taxon>
        <taxon>Teleostei</taxon>
        <taxon>Protacanthopterygii</taxon>
        <taxon>Salmoniformes</taxon>
        <taxon>Salmonidae</taxon>
        <taxon>Salmoninae</taxon>
        <taxon>Oncorhynchus</taxon>
    </lineage>
</organism>
<evidence type="ECO:0000256" key="1">
    <source>
        <dbReference type="ARBA" id="ARBA00004123"/>
    </source>
</evidence>
<protein>
    <submittedName>
        <fullName evidence="12">Si:dkey-217f16.1</fullName>
    </submittedName>
</protein>
<evidence type="ECO:0000256" key="8">
    <source>
        <dbReference type="ARBA" id="ARBA00023242"/>
    </source>
</evidence>
<evidence type="ECO:0000313" key="12">
    <source>
        <dbReference type="Ensembl" id="ENSOKIP00005035179.1"/>
    </source>
</evidence>
<proteinExistence type="inferred from homology"/>
<dbReference type="PROSITE" id="PS51717">
    <property type="entry name" value="G_VLIG"/>
    <property type="match status" value="1"/>
</dbReference>
<keyword evidence="9" id="KW-0175">Coiled coil</keyword>
<dbReference type="Pfam" id="PF04548">
    <property type="entry name" value="AIG1"/>
    <property type="match status" value="1"/>
</dbReference>
<feature type="compositionally biased region" description="Basic and acidic residues" evidence="10">
    <location>
        <begin position="1"/>
        <end position="10"/>
    </location>
</feature>
<evidence type="ECO:0000256" key="6">
    <source>
        <dbReference type="ARBA" id="ARBA00022741"/>
    </source>
</evidence>
<evidence type="ECO:0000256" key="2">
    <source>
        <dbReference type="ARBA" id="ARBA00004496"/>
    </source>
</evidence>
<dbReference type="SUPFAM" id="SSF52540">
    <property type="entry name" value="P-loop containing nucleoside triphosphate hydrolases"/>
    <property type="match status" value="1"/>
</dbReference>
<evidence type="ECO:0000256" key="10">
    <source>
        <dbReference type="SAM" id="MobiDB-lite"/>
    </source>
</evidence>
<reference evidence="12" key="2">
    <citation type="submission" date="2025-09" db="UniProtKB">
        <authorList>
            <consortium name="Ensembl"/>
        </authorList>
    </citation>
    <scope>IDENTIFICATION</scope>
</reference>
<keyword evidence="6" id="KW-0547">Nucleotide-binding</keyword>
<dbReference type="Pfam" id="PF25683">
    <property type="entry name" value="URGCP_GTPase"/>
    <property type="match status" value="1"/>
</dbReference>
<sequence length="2031" mass="233926">METGENKEMETETEDALDPSSECTYEGEEHQLFLQLEPEALDITDIESQHSDQRDDKTTKTDEEKTEITTISSNFPQSSKIDIENESDDLVDPCDESLIPTCTIPSAHQDQDTMVHLDHFADPHILINMDNVGTVSRKSLEPEALDITDSESQHSDQQDDKTTKTDEEKTEITTSSNFAQSSKKFTIALIGGTDSMEIESGNLLLGQDDLPAAELSQIAPRMYDLFGRCVSVINMLGLQSSELTQENHIGPLVHKQGINAVLLLLPLGQHIDEFKMGVGWLERMLGERALAFTIIVFTHKNDQDFGLGDLKDNNDLMDLIEMCGNRYLTCKKTMNDPAEISTLLEQIDLMVSENDPCCYTGEMYDEEIRKQLLKTDWGDRSQSEEKTASVPDNLPEDGVLNKEKEEEKILEEISGGLIKKNIPENIQLAKVAELMCRLHLQDKYQDKLTTADFLNIGSSTQHQHEPQTENKLAHTFLQRLLMLDYRARYIPVRDENSEMHDANDNRNDNAETEESAFDALFNKNTVSGDLKRNTHVHPMDVQMAVFHCSDSFLRQFMVTKLSLCQYALPLLVPNPFTKEIECPLWTFRQIRKTWKSTNDSNIVTSQSMPIYKAETPMVSFFRLGSVSSSKSQLMSNLINQRHSTFFHRHCPGSSKTCLLMDGVVEIAWYCPAGKPNDIFTDCVAFCNLHGDAIAKEIQRDRLIEKASVNVILLPSLGKGDKSMAIVQELFKSSKPLICLLTEEDSVATEIKKGKYKMGLRDRNQSDVSEELKRIIRNHLSRPCCSFKLEDMAEYSGFRVDENDEDCQVGKTNALQITDLLKEMELSKIKEEFLPCQGRLWHDWCQKNKDLYRLQGNLEMERSKIEHEMMQIRHHQHQVAFTELMQMFITSLRSLGEKEKSYFLKWVGILLDDLSSDELSDLHHKYDEKWSEVLALKKKHDKSEQLKMRQMELEKISEKLQAATFGFEHILREMGQIYEAHASVARQSKGESEVTVSYLPELAAELMISGHPMELMDGDAAHVPLMWINGVLDEVIKKLGDQRVFVLSILGIQSTGKSTMLNAMFGLQFAVSAGRCTRGAFMQLVKVTEEMKDDFRFDYVLVVDTEGLRALELAGKATVHHDNELATFVIGLGNMTLINIFGENPAEMQDIIQIAVQAFMRMKKVNLSPSCVFVHQNVGDITAGEKNMEGKRRLQDKLDEMTQLAAKEEDSNAECFSDVIAFDIQRDVKYFSQLWEGSPPMAPPNPCYSENVQELRKTILSKTPTSFGMTLSQFKSSIQDLWNALLNENFVFSFKNTLEIAVYRKLEIQYGKWIWALRSAMLTIENQLHNRIENGKLHRVERHNLVEEMRKTREEVNKSMEKYFDEDRDKEMLIQWRGRFQTKMCEFHDELVKGAKRKLEEVIQQRDARKKLDDKKTQYENKLFQKSKELASKLKDKAKDEKQLENEFNTLWGVWVAELTNDTPSIMDINILDDVTCILGEIGYELSLVHDRKSCGMYREICTLGSYSNYAIVSKHQDLFKDDQHSRDAQRKPNKDQFQKNNVWGAFKSFWGFKSPENKTIDHIGPSNILTYTDHELIREFTNDVDEQSQMIIETKPIEKMGYNDSYMQEIATHVKESVKEFESKIRKYAFKKEFTIDLSLHVCELAGSKLADSHSKFRSNNDALTYLEQKRPQYNKIFKRYCKGSSSAAVLGELICNTLKESIVQAVYDQTAIDLAGEMQLSHPPFSGNRSNMEKHILISLAEKENFDKFMTYIHNPRKHFEKFIREDVEKYMLTERSKVLALIEGNITAKEQRVSHALHTATKTVKNKNGDTNMWLRELSSALKDELKFAENHFSDFCDITDFDFLEEEVRKDLANRIIEINRSLSNVSLLAMKQFRERPDEILIKHFCDCCWVQCPFCKAICTNTMEGHKPIDHNVPFHRSKGIKGIHFRNTVEFSIDFCTTSVASNGRFYPSHESEDKYLWKEYRKAGPRFADWSITPDLSELPYWKWFVCRFQEDLERYYDLKFQGRGEIPIEWRKFTKQQAIESLK</sequence>
<feature type="coiled-coil region" evidence="9">
    <location>
        <begin position="1401"/>
        <end position="1446"/>
    </location>
</feature>
<evidence type="ECO:0000259" key="11">
    <source>
        <dbReference type="PROSITE" id="PS51717"/>
    </source>
</evidence>
<feature type="region of interest" description="Disordered" evidence="10">
    <location>
        <begin position="1"/>
        <end position="77"/>
    </location>
</feature>
<dbReference type="PANTHER" id="PTHR22796:SF6">
    <property type="entry name" value="INTERFERON-INDUCED VERY LARGE GTPASE 1-RELATED"/>
    <property type="match status" value="1"/>
</dbReference>
<name>A0A8C7FZN2_ONCKI</name>
<feature type="compositionally biased region" description="Basic and acidic residues" evidence="10">
    <location>
        <begin position="376"/>
        <end position="387"/>
    </location>
</feature>
<evidence type="ECO:0000313" key="13">
    <source>
        <dbReference type="Proteomes" id="UP000694557"/>
    </source>
</evidence>
<dbReference type="Ensembl" id="ENSOKIT00005037108.1">
    <property type="protein sequence ID" value="ENSOKIP00005035179.1"/>
    <property type="gene ID" value="ENSOKIG00005015042.1"/>
</dbReference>
<comment type="subcellular location">
    <subcellularLocation>
        <location evidence="2">Cytoplasm</location>
    </subcellularLocation>
    <subcellularLocation>
        <location evidence="1">Nucleus</location>
    </subcellularLocation>
</comment>
<dbReference type="Pfam" id="PF25974">
    <property type="entry name" value="URGCP_9th"/>
    <property type="match status" value="1"/>
</dbReference>
<dbReference type="Pfam" id="PF25496">
    <property type="entry name" value="URGCP"/>
    <property type="match status" value="1"/>
</dbReference>
<feature type="compositionally biased region" description="Basic and acidic residues" evidence="10">
    <location>
        <begin position="151"/>
        <end position="171"/>
    </location>
</feature>
<dbReference type="GO" id="GO:0005525">
    <property type="term" value="F:GTP binding"/>
    <property type="evidence" value="ECO:0007669"/>
    <property type="project" value="UniProtKB-KW"/>
</dbReference>
<feature type="compositionally biased region" description="Basic and acidic residues" evidence="10">
    <location>
        <begin position="47"/>
        <end position="67"/>
    </location>
</feature>
<evidence type="ECO:0000256" key="9">
    <source>
        <dbReference type="SAM" id="Coils"/>
    </source>
</evidence>
<evidence type="ECO:0000256" key="7">
    <source>
        <dbReference type="ARBA" id="ARBA00023134"/>
    </source>
</evidence>
<evidence type="ECO:0000256" key="4">
    <source>
        <dbReference type="ARBA" id="ARBA00008535"/>
    </source>
</evidence>
<accession>A0A8C7FZN2</accession>
<keyword evidence="8" id="KW-0539">Nucleus</keyword>
<dbReference type="Proteomes" id="UP000694557">
    <property type="component" value="Unassembled WGS sequence"/>
</dbReference>
<reference evidence="12" key="1">
    <citation type="submission" date="2025-08" db="UniProtKB">
        <authorList>
            <consortium name="Ensembl"/>
        </authorList>
    </citation>
    <scope>IDENTIFICATION</scope>
</reference>
<keyword evidence="5" id="KW-0963">Cytoplasm</keyword>
<feature type="region of interest" description="Disordered" evidence="10">
    <location>
        <begin position="145"/>
        <end position="176"/>
    </location>
</feature>
<feature type="region of interest" description="Disordered" evidence="10">
    <location>
        <begin position="375"/>
        <end position="402"/>
    </location>
</feature>
<dbReference type="InterPro" id="IPR057365">
    <property type="entry name" value="URGCP"/>
</dbReference>
<dbReference type="Gene3D" id="3.40.50.300">
    <property type="entry name" value="P-loop containing nucleotide triphosphate hydrolases"/>
    <property type="match status" value="2"/>
</dbReference>
<dbReference type="InterPro" id="IPR030383">
    <property type="entry name" value="G_VLIG_dom"/>
</dbReference>
<dbReference type="GeneTree" id="ENSGT00940000163472"/>
<feature type="domain" description="VLIG-type G" evidence="11">
    <location>
        <begin position="1040"/>
        <end position="1285"/>
    </location>
</feature>
<evidence type="ECO:0000256" key="5">
    <source>
        <dbReference type="ARBA" id="ARBA00022490"/>
    </source>
</evidence>
<evidence type="ECO:0000256" key="3">
    <source>
        <dbReference type="ARBA" id="ARBA00006828"/>
    </source>
</evidence>
<keyword evidence="7" id="KW-0342">GTP-binding</keyword>
<gene>
    <name evidence="12" type="primary">LOC109898590</name>
</gene>